<evidence type="ECO:0000256" key="1">
    <source>
        <dbReference type="SAM" id="Phobius"/>
    </source>
</evidence>
<comment type="caution">
    <text evidence="2">The sequence shown here is derived from an EMBL/GenBank/DDBJ whole genome shotgun (WGS) entry which is preliminary data.</text>
</comment>
<accession>A0A7W2R3T8</accession>
<dbReference type="AlphaFoldDB" id="A0A7W2R3T8"/>
<evidence type="ECO:0000313" key="2">
    <source>
        <dbReference type="EMBL" id="MBA6153191.1"/>
    </source>
</evidence>
<sequence length="53" mass="5731">MMNKVRVIGIILLVVGIIIQFTMENDLIDFISAVGIGVGIELIMTGKVVKPSM</sequence>
<feature type="transmembrane region" description="Helical" evidence="1">
    <location>
        <begin position="7"/>
        <end position="24"/>
    </location>
</feature>
<protein>
    <submittedName>
        <fullName evidence="2">Uncharacterized protein</fullName>
    </submittedName>
</protein>
<dbReference type="EMBL" id="JACGLT010000007">
    <property type="protein sequence ID" value="MBA6153191.1"/>
    <property type="molecule type" value="Genomic_DNA"/>
</dbReference>
<reference evidence="2 3" key="1">
    <citation type="submission" date="2020-07" db="EMBL/GenBank/DDBJ databases">
        <title>Bacterium isolated from marine sediment.</title>
        <authorList>
            <person name="Shang D."/>
        </authorList>
    </citation>
    <scope>NUCLEOTIDE SEQUENCE [LARGE SCALE GENOMIC DNA]</scope>
    <source>
        <strain evidence="2 3">F6074</strain>
    </source>
</reference>
<evidence type="ECO:0000313" key="3">
    <source>
        <dbReference type="Proteomes" id="UP000541857"/>
    </source>
</evidence>
<gene>
    <name evidence="2" type="ORF">H3Z82_10680</name>
</gene>
<feature type="transmembrane region" description="Helical" evidence="1">
    <location>
        <begin position="30"/>
        <end position="49"/>
    </location>
</feature>
<keyword evidence="1" id="KW-0472">Membrane</keyword>
<dbReference type="Proteomes" id="UP000541857">
    <property type="component" value="Unassembled WGS sequence"/>
</dbReference>
<keyword evidence="3" id="KW-1185">Reference proteome</keyword>
<name>A0A7W2R3T8_9FLAO</name>
<keyword evidence="1" id="KW-0812">Transmembrane</keyword>
<dbReference type="RefSeq" id="WP_182205489.1">
    <property type="nucleotide sequence ID" value="NZ_JACGLT010000007.1"/>
</dbReference>
<keyword evidence="1" id="KW-1133">Transmembrane helix</keyword>
<proteinExistence type="predicted"/>
<organism evidence="2 3">
    <name type="scientific">Gelidibacter maritimus</name>
    <dbReference type="NCBI Taxonomy" id="2761487"/>
    <lineage>
        <taxon>Bacteria</taxon>
        <taxon>Pseudomonadati</taxon>
        <taxon>Bacteroidota</taxon>
        <taxon>Flavobacteriia</taxon>
        <taxon>Flavobacteriales</taxon>
        <taxon>Flavobacteriaceae</taxon>
        <taxon>Gelidibacter</taxon>
    </lineage>
</organism>